<reference evidence="1 2" key="1">
    <citation type="submission" date="2009-01" db="EMBL/GenBank/DDBJ databases">
        <authorList>
            <person name="Qin X."/>
            <person name="Bachman B."/>
            <person name="Battles P."/>
            <person name="Bell A."/>
            <person name="Bess C."/>
            <person name="Bickham C."/>
            <person name="Chaboub L."/>
            <person name="Chen D."/>
            <person name="Coyle M."/>
            <person name="Deiros D.R."/>
            <person name="Dinh H."/>
            <person name="Forbes L."/>
            <person name="Fowler G."/>
            <person name="Francisco L."/>
            <person name="Fu Q."/>
            <person name="Gubbala S."/>
            <person name="Hale W."/>
            <person name="Han Y."/>
            <person name="Hemphill L."/>
            <person name="Highlander S.K."/>
            <person name="Hirani K."/>
            <person name="Hogues M."/>
            <person name="Jackson L."/>
            <person name="Jakkamsetti A."/>
            <person name="Javaid M."/>
            <person name="Jiang H."/>
            <person name="Korchina V."/>
            <person name="Kovar C."/>
            <person name="Lara F."/>
            <person name="Lee S."/>
            <person name="Mata R."/>
            <person name="Mathew T."/>
            <person name="Moen C."/>
            <person name="Morales K."/>
            <person name="Munidasa M."/>
            <person name="Nazareth L."/>
            <person name="Ngo R."/>
            <person name="Nguyen L."/>
            <person name="Okwuonu G."/>
            <person name="Ongeri F."/>
            <person name="Patil S."/>
            <person name="Petrosino J."/>
            <person name="Pham C."/>
            <person name="Pham P."/>
            <person name="Pu L.-L."/>
            <person name="Puazo M."/>
            <person name="Raj R."/>
            <person name="Reid J."/>
            <person name="Rouhana J."/>
            <person name="Saada N."/>
            <person name="Shang Y."/>
            <person name="Simmons D."/>
            <person name="Thornton R."/>
            <person name="Warren J."/>
            <person name="Weissenberger G."/>
            <person name="Zhang J."/>
            <person name="Zhang L."/>
            <person name="Zhou C."/>
            <person name="Zhu D."/>
            <person name="Muzny D."/>
            <person name="Worley K."/>
            <person name="Gibbs R."/>
        </authorList>
    </citation>
    <scope>NUCLEOTIDE SEQUENCE [LARGE SCALE GENOMIC DNA]</scope>
    <source>
        <strain evidence="1 2">ATCC 33300</strain>
    </source>
</reference>
<name>C2G2T0_SPHSI</name>
<evidence type="ECO:0000313" key="1">
    <source>
        <dbReference type="EMBL" id="EEI90570.1"/>
    </source>
</evidence>
<dbReference type="RefSeq" id="WP_003002932.1">
    <property type="nucleotide sequence ID" value="NZ_GG668630.1"/>
</dbReference>
<dbReference type="Pfam" id="PF19654">
    <property type="entry name" value="DUF6157"/>
    <property type="match status" value="1"/>
</dbReference>
<dbReference type="HOGENOM" id="CLU_1822586_0_0_10"/>
<proteinExistence type="predicted"/>
<protein>
    <submittedName>
        <fullName evidence="1">Uncharacterized protein</fullName>
    </submittedName>
</protein>
<gene>
    <name evidence="1" type="ORF">HMPREF0765_3886</name>
</gene>
<dbReference type="InterPro" id="IPR046155">
    <property type="entry name" value="DUF6157"/>
</dbReference>
<evidence type="ECO:0000313" key="2">
    <source>
        <dbReference type="Proteomes" id="UP000006241"/>
    </source>
</evidence>
<comment type="caution">
    <text evidence="1">The sequence shown here is derived from an EMBL/GenBank/DDBJ whole genome shotgun (WGS) entry which is preliminary data.</text>
</comment>
<dbReference type="EMBL" id="ACHB01000090">
    <property type="protein sequence ID" value="EEI90570.1"/>
    <property type="molecule type" value="Genomic_DNA"/>
</dbReference>
<dbReference type="AlphaFoldDB" id="C2G2T0"/>
<sequence>MKTYTTNYFNTFIEVAEDSTAITGTIPPQRGNKPTIAQQQLDLILAHPYAYTSDDVLFWLYADKNGFEREDPSVRSDFFSKGQACMRTSPLTKLYGWGIHFDESGRMALHGKETAAYKKLSEDPALQHTRAMRSKRA</sequence>
<accession>C2G2T0</accession>
<dbReference type="Proteomes" id="UP000006241">
    <property type="component" value="Unassembled WGS sequence"/>
</dbReference>
<organism evidence="1 2">
    <name type="scientific">Sphingobacterium spiritivorum ATCC 33300</name>
    <dbReference type="NCBI Taxonomy" id="525372"/>
    <lineage>
        <taxon>Bacteria</taxon>
        <taxon>Pseudomonadati</taxon>
        <taxon>Bacteroidota</taxon>
        <taxon>Sphingobacteriia</taxon>
        <taxon>Sphingobacteriales</taxon>
        <taxon>Sphingobacteriaceae</taxon>
        <taxon>Sphingobacterium</taxon>
    </lineage>
</organism>